<evidence type="ECO:0000313" key="5">
    <source>
        <dbReference type="EMBL" id="TDP74522.1"/>
    </source>
</evidence>
<dbReference type="OrthoDB" id="9809338at2"/>
<feature type="domain" description="HTH araC/xylS-type" evidence="4">
    <location>
        <begin position="201"/>
        <end position="287"/>
    </location>
</feature>
<dbReference type="RefSeq" id="WP_133699139.1">
    <property type="nucleotide sequence ID" value="NZ_SNXS01000001.1"/>
</dbReference>
<evidence type="ECO:0000256" key="2">
    <source>
        <dbReference type="ARBA" id="ARBA00023125"/>
    </source>
</evidence>
<dbReference type="AlphaFoldDB" id="A0A4R6QUH1"/>
<dbReference type="InterPro" id="IPR009057">
    <property type="entry name" value="Homeodomain-like_sf"/>
</dbReference>
<dbReference type="InParanoid" id="A0A4R6QUH1"/>
<sequence length="315" mass="33242">MNSLFVDATSTSAAAAPLPVHLTVDAGEHVNVLPAPPALSGLVACIVRREVRGSEQAASVQGTVPANAYACLNLVAGTGQVRLGASGACLPRAFVTGPFTAPLSTRAQAPLRSLSIVLQPWLLSHWFGLQPARMVNALQDLEAREAAQLLQPRTLSSLLASVDQPELLTAALMALAVRSDPFEIEAAEAARLVCAMAHGRSVSLAAEQAGLSERHFMRRFEALIGLNPVAWRRIKRFESALAQIANEPASRSQLGQIAIESGYADQSHMTREFRTITGATPSGLRSGIRADAPGLWAFKPAGHPGHVMHAPANPA</sequence>
<gene>
    <name evidence="5" type="ORF">DES47_101583</name>
</gene>
<dbReference type="InterPro" id="IPR050204">
    <property type="entry name" value="AraC_XylS_family_regulators"/>
</dbReference>
<keyword evidence="2 5" id="KW-0238">DNA-binding</keyword>
<proteinExistence type="predicted"/>
<dbReference type="GO" id="GO:0043565">
    <property type="term" value="F:sequence-specific DNA binding"/>
    <property type="evidence" value="ECO:0007669"/>
    <property type="project" value="InterPro"/>
</dbReference>
<evidence type="ECO:0000256" key="3">
    <source>
        <dbReference type="ARBA" id="ARBA00023163"/>
    </source>
</evidence>
<accession>A0A4R6QUH1</accession>
<dbReference type="EMBL" id="SNXS01000001">
    <property type="protein sequence ID" value="TDP74522.1"/>
    <property type="molecule type" value="Genomic_DNA"/>
</dbReference>
<evidence type="ECO:0000256" key="1">
    <source>
        <dbReference type="ARBA" id="ARBA00023015"/>
    </source>
</evidence>
<dbReference type="GO" id="GO:0003700">
    <property type="term" value="F:DNA-binding transcription factor activity"/>
    <property type="evidence" value="ECO:0007669"/>
    <property type="project" value="InterPro"/>
</dbReference>
<evidence type="ECO:0000313" key="6">
    <source>
        <dbReference type="Proteomes" id="UP000295361"/>
    </source>
</evidence>
<dbReference type="Gene3D" id="1.10.10.60">
    <property type="entry name" value="Homeodomain-like"/>
    <property type="match status" value="1"/>
</dbReference>
<evidence type="ECO:0000259" key="4">
    <source>
        <dbReference type="PROSITE" id="PS01124"/>
    </source>
</evidence>
<dbReference type="SUPFAM" id="SSF46689">
    <property type="entry name" value="Homeodomain-like"/>
    <property type="match status" value="2"/>
</dbReference>
<name>A0A4R6QUH1_9BURK</name>
<dbReference type="InterPro" id="IPR018060">
    <property type="entry name" value="HTH_AraC"/>
</dbReference>
<dbReference type="SMART" id="SM00342">
    <property type="entry name" value="HTH_ARAC"/>
    <property type="match status" value="1"/>
</dbReference>
<keyword evidence="1" id="KW-0805">Transcription regulation</keyword>
<keyword evidence="6" id="KW-1185">Reference proteome</keyword>
<dbReference type="PROSITE" id="PS01124">
    <property type="entry name" value="HTH_ARAC_FAMILY_2"/>
    <property type="match status" value="1"/>
</dbReference>
<comment type="caution">
    <text evidence="5">The sequence shown here is derived from an EMBL/GenBank/DDBJ whole genome shotgun (WGS) entry which is preliminary data.</text>
</comment>
<dbReference type="Pfam" id="PF12833">
    <property type="entry name" value="HTH_18"/>
    <property type="match status" value="1"/>
</dbReference>
<dbReference type="PANTHER" id="PTHR46796">
    <property type="entry name" value="HTH-TYPE TRANSCRIPTIONAL ACTIVATOR RHAS-RELATED"/>
    <property type="match status" value="1"/>
</dbReference>
<dbReference type="Proteomes" id="UP000295361">
    <property type="component" value="Unassembled WGS sequence"/>
</dbReference>
<protein>
    <submittedName>
        <fullName evidence="5">AraC-like DNA-binding protein</fullName>
    </submittedName>
</protein>
<reference evidence="5 6" key="1">
    <citation type="submission" date="2019-03" db="EMBL/GenBank/DDBJ databases">
        <title>Genomic Encyclopedia of Type Strains, Phase IV (KMG-IV): sequencing the most valuable type-strain genomes for metagenomic binning, comparative biology and taxonomic classification.</title>
        <authorList>
            <person name="Goeker M."/>
        </authorList>
    </citation>
    <scope>NUCLEOTIDE SEQUENCE [LARGE SCALE GENOMIC DNA]</scope>
    <source>
        <strain evidence="5 6">DSM 16998</strain>
    </source>
</reference>
<keyword evidence="3" id="KW-0804">Transcription</keyword>
<organism evidence="5 6">
    <name type="scientific">Roseateles toxinivorans</name>
    <dbReference type="NCBI Taxonomy" id="270368"/>
    <lineage>
        <taxon>Bacteria</taxon>
        <taxon>Pseudomonadati</taxon>
        <taxon>Pseudomonadota</taxon>
        <taxon>Betaproteobacteria</taxon>
        <taxon>Burkholderiales</taxon>
        <taxon>Sphaerotilaceae</taxon>
        <taxon>Roseateles</taxon>
    </lineage>
</organism>